<gene>
    <name evidence="1" type="ORF">EDC39_103165</name>
</gene>
<dbReference type="RefSeq" id="WP_148895239.1">
    <property type="nucleotide sequence ID" value="NZ_VNIB01000003.1"/>
</dbReference>
<comment type="caution">
    <text evidence="1">The sequence shown here is derived from an EMBL/GenBank/DDBJ whole genome shotgun (WGS) entry which is preliminary data.</text>
</comment>
<keyword evidence="2" id="KW-1185">Reference proteome</keyword>
<dbReference type="Proteomes" id="UP000324159">
    <property type="component" value="Unassembled WGS sequence"/>
</dbReference>
<sequence length="67" mass="7235">MNQQGYALCVTLLALLLVGGMLLCNPQDQADARANSRRQVSAHTTAAELPRLAPKLRAIAQAAEHPW</sequence>
<dbReference type="AlphaFoldDB" id="A0A5D3WNU2"/>
<protein>
    <submittedName>
        <fullName evidence="1">Uncharacterized protein</fullName>
    </submittedName>
</protein>
<accession>A0A5D3WNU2</accession>
<evidence type="ECO:0000313" key="2">
    <source>
        <dbReference type="Proteomes" id="UP000324159"/>
    </source>
</evidence>
<name>A0A5D3WNU2_9BACT</name>
<organism evidence="1 2">
    <name type="scientific">Geothermobacter ehrlichii</name>
    <dbReference type="NCBI Taxonomy" id="213224"/>
    <lineage>
        <taxon>Bacteria</taxon>
        <taxon>Pseudomonadati</taxon>
        <taxon>Thermodesulfobacteriota</taxon>
        <taxon>Desulfuromonadia</taxon>
        <taxon>Desulfuromonadales</taxon>
        <taxon>Geothermobacteraceae</taxon>
        <taxon>Geothermobacter</taxon>
    </lineage>
</organism>
<dbReference type="EMBL" id="VNIB01000003">
    <property type="protein sequence ID" value="TYO99319.1"/>
    <property type="molecule type" value="Genomic_DNA"/>
</dbReference>
<reference evidence="1 2" key="1">
    <citation type="submission" date="2019-07" db="EMBL/GenBank/DDBJ databases">
        <title>Genomic Encyclopedia of Type Strains, Phase IV (KMG-IV): sequencing the most valuable type-strain genomes for metagenomic binning, comparative biology and taxonomic classification.</title>
        <authorList>
            <person name="Goeker M."/>
        </authorList>
    </citation>
    <scope>NUCLEOTIDE SEQUENCE [LARGE SCALE GENOMIC DNA]</scope>
    <source>
        <strain evidence="1 2">SS015</strain>
    </source>
</reference>
<evidence type="ECO:0000313" key="1">
    <source>
        <dbReference type="EMBL" id="TYO99319.1"/>
    </source>
</evidence>
<proteinExistence type="predicted"/>